<dbReference type="EMBL" id="MU620965">
    <property type="protein sequence ID" value="KAI8575958.1"/>
    <property type="molecule type" value="Genomic_DNA"/>
</dbReference>
<name>A0AAD5HB92_UMBRA</name>
<feature type="region of interest" description="Disordered" evidence="1">
    <location>
        <begin position="1"/>
        <end position="49"/>
    </location>
</feature>
<proteinExistence type="predicted"/>
<sequence length="477" mass="52941">MSIHEDEEASSTPLPTRSSQDVSPIPDASSIPSPPSSSKHYPAQPPMTINTARPALRAGAELLELVILSGQKMGNINIPELTSISEDTTDLHTTVTTLAGNHVFVRPELQSTKLLHSIFHSAHYENSSSMDGNAPDTKMSVRTLEKLRPYVSLYSVHEHVTPVWALTDKSWHDMVIVSQESLSENTNHRIVSLSTSATLFKFQWGDHTFQWELKSADARQGESQLSPVLQSAARTSSHRSYDLQCFNTSTQALVAEFTGGMRSFVLWSLPPTSPTTNTQDTLKMRAMFPDPPISALHDKPRISTESIPNTHNPFKPSNPPNDTTVSHFATHPFTSLLILSGLLINDHVSSLLQSLGGGSDALRLIMDPEFSRGAMNESSITRPMESISDPYISRGRHHPNIRQHLDDASSIAYTDGPDESGYRSNSRYSVKSIELNPGCCRCYWGYGFWWTWCPLCVPGGWCERVLCGGGRRSRRRW</sequence>
<keyword evidence="3" id="KW-1185">Reference proteome</keyword>
<comment type="caution">
    <text evidence="2">The sequence shown here is derived from an EMBL/GenBank/DDBJ whole genome shotgun (WGS) entry which is preliminary data.</text>
</comment>
<evidence type="ECO:0000313" key="3">
    <source>
        <dbReference type="Proteomes" id="UP001206595"/>
    </source>
</evidence>
<feature type="compositionally biased region" description="Polar residues" evidence="1">
    <location>
        <begin position="10"/>
        <end position="22"/>
    </location>
</feature>
<organism evidence="2 3">
    <name type="scientific">Umbelopsis ramanniana AG</name>
    <dbReference type="NCBI Taxonomy" id="1314678"/>
    <lineage>
        <taxon>Eukaryota</taxon>
        <taxon>Fungi</taxon>
        <taxon>Fungi incertae sedis</taxon>
        <taxon>Mucoromycota</taxon>
        <taxon>Mucoromycotina</taxon>
        <taxon>Umbelopsidomycetes</taxon>
        <taxon>Umbelopsidales</taxon>
        <taxon>Umbelopsidaceae</taxon>
        <taxon>Umbelopsis</taxon>
    </lineage>
</organism>
<dbReference type="AlphaFoldDB" id="A0AAD5HB92"/>
<accession>A0AAD5HB92</accession>
<evidence type="ECO:0000313" key="2">
    <source>
        <dbReference type="EMBL" id="KAI8575958.1"/>
    </source>
</evidence>
<dbReference type="Proteomes" id="UP001206595">
    <property type="component" value="Unassembled WGS sequence"/>
</dbReference>
<reference evidence="2" key="2">
    <citation type="journal article" date="2022" name="Proc. Natl. Acad. Sci. U.S.A.">
        <title>Diploid-dominant life cycles characterize the early evolution of Fungi.</title>
        <authorList>
            <person name="Amses K.R."/>
            <person name="Simmons D.R."/>
            <person name="Longcore J.E."/>
            <person name="Mondo S.J."/>
            <person name="Seto K."/>
            <person name="Jeronimo G.H."/>
            <person name="Bonds A.E."/>
            <person name="Quandt C.A."/>
            <person name="Davis W.J."/>
            <person name="Chang Y."/>
            <person name="Federici B.A."/>
            <person name="Kuo A."/>
            <person name="LaButti K."/>
            <person name="Pangilinan J."/>
            <person name="Andreopoulos W."/>
            <person name="Tritt A."/>
            <person name="Riley R."/>
            <person name="Hundley H."/>
            <person name="Johnson J."/>
            <person name="Lipzen A."/>
            <person name="Barry K."/>
            <person name="Lang B.F."/>
            <person name="Cuomo C.A."/>
            <person name="Buchler N.E."/>
            <person name="Grigoriev I.V."/>
            <person name="Spatafora J.W."/>
            <person name="Stajich J.E."/>
            <person name="James T.Y."/>
        </authorList>
    </citation>
    <scope>NUCLEOTIDE SEQUENCE</scope>
    <source>
        <strain evidence="2">AG</strain>
    </source>
</reference>
<dbReference type="RefSeq" id="XP_051440962.1">
    <property type="nucleotide sequence ID" value="XM_051593157.1"/>
</dbReference>
<evidence type="ECO:0000256" key="1">
    <source>
        <dbReference type="SAM" id="MobiDB-lite"/>
    </source>
</evidence>
<dbReference type="GeneID" id="75918499"/>
<reference evidence="2" key="1">
    <citation type="submission" date="2021-06" db="EMBL/GenBank/DDBJ databases">
        <authorList>
            <consortium name="DOE Joint Genome Institute"/>
            <person name="Mondo S.J."/>
            <person name="Amses K.R."/>
            <person name="Simmons D.R."/>
            <person name="Longcore J.E."/>
            <person name="Seto K."/>
            <person name="Alves G.H."/>
            <person name="Bonds A.E."/>
            <person name="Quandt C.A."/>
            <person name="Davis W.J."/>
            <person name="Chang Y."/>
            <person name="Letcher P.M."/>
            <person name="Powell M.J."/>
            <person name="Kuo A."/>
            <person name="Labutti K."/>
            <person name="Pangilinan J."/>
            <person name="Andreopoulos W."/>
            <person name="Tritt A."/>
            <person name="Riley R."/>
            <person name="Hundley H."/>
            <person name="Johnson J."/>
            <person name="Lipzen A."/>
            <person name="Barry K."/>
            <person name="Berbee M.L."/>
            <person name="Buchler N.E."/>
            <person name="Grigoriev I.V."/>
            <person name="Spatafora J.W."/>
            <person name="Stajich J.E."/>
            <person name="James T.Y."/>
        </authorList>
    </citation>
    <scope>NUCLEOTIDE SEQUENCE</scope>
    <source>
        <strain evidence="2">AG</strain>
    </source>
</reference>
<gene>
    <name evidence="2" type="ORF">K450DRAFT_275158</name>
</gene>
<protein>
    <submittedName>
        <fullName evidence="2">Uncharacterized protein</fullName>
    </submittedName>
</protein>